<reference evidence="2 3" key="1">
    <citation type="submission" date="2022-11" db="EMBL/GenBank/DDBJ databases">
        <title>Haliovirga abyssi gen. nov., sp. nov., a mesophilic fermentative bacterium isolated from the Iheya North hydrothermal field and the proposal of Haliovirgaceae fam. nov.</title>
        <authorList>
            <person name="Miyazaki U."/>
            <person name="Tame A."/>
            <person name="Miyazaki J."/>
            <person name="Takai K."/>
            <person name="Sawayama S."/>
            <person name="Kitajima M."/>
            <person name="Okamoto A."/>
            <person name="Nakagawa S."/>
        </authorList>
    </citation>
    <scope>NUCLEOTIDE SEQUENCE [LARGE SCALE GENOMIC DNA]</scope>
    <source>
        <strain evidence="2 3">IC12</strain>
    </source>
</reference>
<accession>A0AAU9DGK8</accession>
<evidence type="ECO:0000313" key="2">
    <source>
        <dbReference type="EMBL" id="BDU51398.1"/>
    </source>
</evidence>
<dbReference type="InterPro" id="IPR041633">
    <property type="entry name" value="Polbeta"/>
</dbReference>
<dbReference type="CDD" id="cd05403">
    <property type="entry name" value="NT_KNTase_like"/>
    <property type="match status" value="1"/>
</dbReference>
<dbReference type="EMBL" id="AP027059">
    <property type="protein sequence ID" value="BDU51398.1"/>
    <property type="molecule type" value="Genomic_DNA"/>
</dbReference>
<organism evidence="2 3">
    <name type="scientific">Haliovirga abyssi</name>
    <dbReference type="NCBI Taxonomy" id="2996794"/>
    <lineage>
        <taxon>Bacteria</taxon>
        <taxon>Fusobacteriati</taxon>
        <taxon>Fusobacteriota</taxon>
        <taxon>Fusobacteriia</taxon>
        <taxon>Fusobacteriales</taxon>
        <taxon>Haliovirgaceae</taxon>
        <taxon>Haliovirga</taxon>
    </lineage>
</organism>
<name>A0AAU9DGK8_9FUSO</name>
<gene>
    <name evidence="2" type="ORF">HLVA_19670</name>
</gene>
<feature type="domain" description="Polymerase beta nucleotidyltransferase" evidence="1">
    <location>
        <begin position="11"/>
        <end position="100"/>
    </location>
</feature>
<dbReference type="Pfam" id="PF18765">
    <property type="entry name" value="Polbeta"/>
    <property type="match status" value="1"/>
</dbReference>
<proteinExistence type="predicted"/>
<dbReference type="Proteomes" id="UP001321582">
    <property type="component" value="Chromosome"/>
</dbReference>
<dbReference type="SUPFAM" id="SSF81301">
    <property type="entry name" value="Nucleotidyltransferase"/>
    <property type="match status" value="1"/>
</dbReference>
<dbReference type="PANTHER" id="PTHR43852">
    <property type="entry name" value="NUCLEOTIDYLTRANSFERASE"/>
    <property type="match status" value="1"/>
</dbReference>
<dbReference type="KEGG" id="haby:HLVA_19670"/>
<dbReference type="InterPro" id="IPR052930">
    <property type="entry name" value="TA_antitoxin_MntA"/>
</dbReference>
<dbReference type="Gene3D" id="3.30.460.10">
    <property type="entry name" value="Beta Polymerase, domain 2"/>
    <property type="match status" value="1"/>
</dbReference>
<sequence length="102" mass="11954">MKYGLREKIIEELFEIFQENDKIKEVILFGSRAKGNFKNGSDIDLAIKGKNLNLVDLNKLLLKIDELDLPYEIDIIIYDKIKNIDLLEHIDRVGIALYKYKK</sequence>
<dbReference type="PANTHER" id="PTHR43852:SF2">
    <property type="entry name" value="PROTEIN ADENYLYLTRANSFERASE MNTA"/>
    <property type="match status" value="1"/>
</dbReference>
<evidence type="ECO:0000313" key="3">
    <source>
        <dbReference type="Proteomes" id="UP001321582"/>
    </source>
</evidence>
<dbReference type="InterPro" id="IPR043519">
    <property type="entry name" value="NT_sf"/>
</dbReference>
<protein>
    <recommendedName>
        <fullName evidence="1">Polymerase beta nucleotidyltransferase domain-containing protein</fullName>
    </recommendedName>
</protein>
<dbReference type="RefSeq" id="WP_307904289.1">
    <property type="nucleotide sequence ID" value="NZ_AP027059.1"/>
</dbReference>
<evidence type="ECO:0000259" key="1">
    <source>
        <dbReference type="Pfam" id="PF18765"/>
    </source>
</evidence>
<keyword evidence="3" id="KW-1185">Reference proteome</keyword>
<dbReference type="AlphaFoldDB" id="A0AAU9DGK8"/>